<keyword evidence="2" id="KW-0442">Lipid degradation</keyword>
<dbReference type="SUPFAM" id="SSF52151">
    <property type="entry name" value="FabD/lysophospholipase-like"/>
    <property type="match status" value="1"/>
</dbReference>
<keyword evidence="1" id="KW-0378">Hydrolase</keyword>
<evidence type="ECO:0000313" key="3">
    <source>
        <dbReference type="EMBL" id="KAF4951200.1"/>
    </source>
</evidence>
<dbReference type="GO" id="GO:0019369">
    <property type="term" value="P:arachidonate metabolic process"/>
    <property type="evidence" value="ECO:0007669"/>
    <property type="project" value="TreeGrafter"/>
</dbReference>
<dbReference type="OrthoDB" id="1658288at2759"/>
<dbReference type="Gene3D" id="3.40.1090.10">
    <property type="entry name" value="Cytosolic phospholipase A2 catalytic domain"/>
    <property type="match status" value="1"/>
</dbReference>
<comment type="caution">
    <text evidence="3">The sequence shown here is derived from an EMBL/GenBank/DDBJ whole genome shotgun (WGS) entry which is preliminary data.</text>
</comment>
<reference evidence="3" key="1">
    <citation type="journal article" date="2020" name="BMC Genomics">
        <title>Correction to: Identification and distribution of gene clusters required for synthesis of sphingolipid metabolism inhibitors in diverse species of the filamentous fungus Fusarium.</title>
        <authorList>
            <person name="Kim H.S."/>
            <person name="Lohmar J.M."/>
            <person name="Busman M."/>
            <person name="Brown D.W."/>
            <person name="Naumann T.A."/>
            <person name="Divon H.H."/>
            <person name="Lysoe E."/>
            <person name="Uhlig S."/>
            <person name="Proctor R.H."/>
        </authorList>
    </citation>
    <scope>NUCLEOTIDE SEQUENCE</scope>
    <source>
        <strain evidence="3">NRRL 20472</strain>
    </source>
</reference>
<evidence type="ECO:0008006" key="5">
    <source>
        <dbReference type="Google" id="ProtNLM"/>
    </source>
</evidence>
<protein>
    <recommendedName>
        <fullName evidence="5">PNPLA domain-containing protein</fullName>
    </recommendedName>
</protein>
<dbReference type="PANTHER" id="PTHR24185:SF1">
    <property type="entry name" value="CALCIUM-INDEPENDENT PHOSPHOLIPASE A2-GAMMA"/>
    <property type="match status" value="1"/>
</dbReference>
<dbReference type="AlphaFoldDB" id="A0A8H4WV69"/>
<sequence>MIQESSRVEMACLSAGDVMLGRLRISVDGCIDAYNDLSDRIFRKQKHRVTLGGSVQGRFDSEELERAIKKVIQEQGFDVNEPLKDDRNARCKVFVCAIRKEISHPVHFRSYRYSPTSATTSFFDPITIGKYQNEFMDGAPGNNNPVRSVFTEAATNWDLKGRLPGHLGCLVSIGTGMPSTKPYGDKFSEIAKTLVKIATESEATAMGFVEEYSFLEDNDIYYRCNVMQGLQGVALEDAASKPTIVAATEAYLEGRHVFKRMKACAARLNPHINDLPQDVDKSQASSQAYGRSHHLGLPASTYTEVPWSRNSTQLERVEELDRRTEFRLTRRSSVSLTQH</sequence>
<gene>
    <name evidence="3" type="ORF">FSARC_12980</name>
</gene>
<dbReference type="Proteomes" id="UP000622797">
    <property type="component" value="Unassembled WGS sequence"/>
</dbReference>
<name>A0A8H4WV69_9HYPO</name>
<accession>A0A8H4WV69</accession>
<proteinExistence type="predicted"/>
<evidence type="ECO:0000256" key="2">
    <source>
        <dbReference type="ARBA" id="ARBA00022963"/>
    </source>
</evidence>
<dbReference type="InterPro" id="IPR016035">
    <property type="entry name" value="Acyl_Trfase/lysoPLipase"/>
</dbReference>
<dbReference type="GO" id="GO:0016042">
    <property type="term" value="P:lipid catabolic process"/>
    <property type="evidence" value="ECO:0007669"/>
    <property type="project" value="UniProtKB-KW"/>
</dbReference>
<keyword evidence="2" id="KW-0443">Lipid metabolism</keyword>
<keyword evidence="4" id="KW-1185">Reference proteome</keyword>
<organism evidence="3 4">
    <name type="scientific">Fusarium sarcochroum</name>
    <dbReference type="NCBI Taxonomy" id="1208366"/>
    <lineage>
        <taxon>Eukaryota</taxon>
        <taxon>Fungi</taxon>
        <taxon>Dikarya</taxon>
        <taxon>Ascomycota</taxon>
        <taxon>Pezizomycotina</taxon>
        <taxon>Sordariomycetes</taxon>
        <taxon>Hypocreomycetidae</taxon>
        <taxon>Hypocreales</taxon>
        <taxon>Nectriaceae</taxon>
        <taxon>Fusarium</taxon>
        <taxon>Fusarium lateritium species complex</taxon>
    </lineage>
</organism>
<dbReference type="PANTHER" id="PTHR24185">
    <property type="entry name" value="CALCIUM-INDEPENDENT PHOSPHOLIPASE A2-GAMMA"/>
    <property type="match status" value="1"/>
</dbReference>
<evidence type="ECO:0000313" key="4">
    <source>
        <dbReference type="Proteomes" id="UP000622797"/>
    </source>
</evidence>
<dbReference type="GO" id="GO:0016020">
    <property type="term" value="C:membrane"/>
    <property type="evidence" value="ECO:0007669"/>
    <property type="project" value="TreeGrafter"/>
</dbReference>
<reference evidence="3" key="2">
    <citation type="submission" date="2020-05" db="EMBL/GenBank/DDBJ databases">
        <authorList>
            <person name="Kim H.-S."/>
            <person name="Proctor R.H."/>
            <person name="Brown D.W."/>
        </authorList>
    </citation>
    <scope>NUCLEOTIDE SEQUENCE</scope>
    <source>
        <strain evidence="3">NRRL 20472</strain>
    </source>
</reference>
<evidence type="ECO:0000256" key="1">
    <source>
        <dbReference type="ARBA" id="ARBA00022801"/>
    </source>
</evidence>
<dbReference type="GO" id="GO:0047499">
    <property type="term" value="F:calcium-independent phospholipase A2 activity"/>
    <property type="evidence" value="ECO:0007669"/>
    <property type="project" value="TreeGrafter"/>
</dbReference>
<dbReference type="EMBL" id="JABEXW010000927">
    <property type="protein sequence ID" value="KAF4951200.1"/>
    <property type="molecule type" value="Genomic_DNA"/>
</dbReference>